<dbReference type="Pfam" id="PF00990">
    <property type="entry name" value="GGDEF"/>
    <property type="match status" value="1"/>
</dbReference>
<evidence type="ECO:0000259" key="5">
    <source>
        <dbReference type="PROSITE" id="PS50887"/>
    </source>
</evidence>
<evidence type="ECO:0000256" key="1">
    <source>
        <dbReference type="ARBA" id="ARBA00001946"/>
    </source>
</evidence>
<dbReference type="Proteomes" id="UP000229974">
    <property type="component" value="Unassembled WGS sequence"/>
</dbReference>
<dbReference type="AlphaFoldDB" id="A0A2J0Q373"/>
<evidence type="ECO:0000256" key="2">
    <source>
        <dbReference type="ARBA" id="ARBA00004665"/>
    </source>
</evidence>
<protein>
    <recommendedName>
        <fullName evidence="3">diguanylate cyclase</fullName>
        <ecNumber evidence="3">2.7.7.65</ecNumber>
    </recommendedName>
</protein>
<dbReference type="InterPro" id="IPR029787">
    <property type="entry name" value="Nucleotide_cyclase"/>
</dbReference>
<dbReference type="Gene3D" id="3.30.70.270">
    <property type="match status" value="1"/>
</dbReference>
<dbReference type="InterPro" id="IPR000160">
    <property type="entry name" value="GGDEF_dom"/>
</dbReference>
<comment type="cofactor">
    <cofactor evidence="1">
        <name>Mg(2+)</name>
        <dbReference type="ChEBI" id="CHEBI:18420"/>
    </cofactor>
</comment>
<dbReference type="InterPro" id="IPR043128">
    <property type="entry name" value="Rev_trsase/Diguanyl_cyclase"/>
</dbReference>
<sequence length="321" mass="36020">MKAPQIPVNEAERMNALRESGLLEIDNYPAFDRLTRLATRFFRVPLAMITLVDDHAAIVKSADGQVPATQPRDLSFCGHTILGDAPLVVSDTLLDERFADNPQVVRDPGVRFYAGFPLRLRDGACVGSLCLIDYAPREFTAADAAVLADLSALAEDEFAAVSAATTDELTGLFNRRGFNQFAQFALSVSQRRAEPLTLGWLDLDHFKTINDRFGHQEGDKALKAMAALMRSSFREADLLVRFGGDEFAVLFADTDEPGAWIAMQYLVEQTEKYNARQLHPWSLQFSWGLSEFDHHRNDMQAWLKHADAQMYAMKRQHHGEK</sequence>
<dbReference type="EMBL" id="NEEW01000002">
    <property type="protein sequence ID" value="PJD87716.1"/>
    <property type="molecule type" value="Genomic_DNA"/>
</dbReference>
<reference evidence="6 7" key="1">
    <citation type="journal article" date="2017" name="J. Antimicrob. Chemother.">
        <title>Characterization of the population structure, drug resistance mechanisms and plasmids of the community-associated Enterobacter cloacae complex in China.</title>
        <authorList>
            <person name="Zhou K."/>
            <person name="Yu W."/>
            <person name="Cao X."/>
            <person name="Shen P."/>
            <person name="Lu H."/>
            <person name="Luo Q."/>
            <person name="Rossen J.W.A."/>
            <person name="Xiao Y."/>
        </authorList>
    </citation>
    <scope>NUCLEOTIDE SEQUENCE [LARGE SCALE GENOMIC DNA]</scope>
    <source>
        <strain evidence="6 7">ECC904</strain>
    </source>
</reference>
<organism evidence="6 7">
    <name type="scientific">Enterobacter hormaechei</name>
    <dbReference type="NCBI Taxonomy" id="158836"/>
    <lineage>
        <taxon>Bacteria</taxon>
        <taxon>Pseudomonadati</taxon>
        <taxon>Pseudomonadota</taxon>
        <taxon>Gammaproteobacteria</taxon>
        <taxon>Enterobacterales</taxon>
        <taxon>Enterobacteriaceae</taxon>
        <taxon>Enterobacter</taxon>
        <taxon>Enterobacter cloacae complex</taxon>
    </lineage>
</organism>
<comment type="caution">
    <text evidence="6">The sequence shown here is derived from an EMBL/GenBank/DDBJ whole genome shotgun (WGS) entry which is preliminary data.</text>
</comment>
<comment type="pathway">
    <text evidence="2">Purine metabolism; 3',5'-cyclic di-GMP biosynthesis.</text>
</comment>
<accession>A0A2J0Q373</accession>
<dbReference type="PROSITE" id="PS50887">
    <property type="entry name" value="GGDEF"/>
    <property type="match status" value="1"/>
</dbReference>
<dbReference type="OrthoDB" id="9812358at2"/>
<dbReference type="FunFam" id="3.30.70.270:FF:000001">
    <property type="entry name" value="Diguanylate cyclase domain protein"/>
    <property type="match status" value="1"/>
</dbReference>
<dbReference type="Pfam" id="PF01590">
    <property type="entry name" value="GAF"/>
    <property type="match status" value="1"/>
</dbReference>
<name>A0A2J0Q373_9ENTR</name>
<dbReference type="RefSeq" id="WP_047717526.1">
    <property type="nucleotide sequence ID" value="NZ_CP045451.1"/>
</dbReference>
<dbReference type="PANTHER" id="PTHR43102:SF2">
    <property type="entry name" value="GAF DOMAIN-CONTAINING PROTEIN"/>
    <property type="match status" value="1"/>
</dbReference>
<dbReference type="SMART" id="SM00267">
    <property type="entry name" value="GGDEF"/>
    <property type="match status" value="1"/>
</dbReference>
<evidence type="ECO:0000256" key="4">
    <source>
        <dbReference type="ARBA" id="ARBA00034247"/>
    </source>
</evidence>
<dbReference type="InterPro" id="IPR029016">
    <property type="entry name" value="GAF-like_dom_sf"/>
</dbReference>
<dbReference type="SUPFAM" id="SSF55781">
    <property type="entry name" value="GAF domain-like"/>
    <property type="match status" value="1"/>
</dbReference>
<dbReference type="EC" id="2.7.7.65" evidence="3"/>
<dbReference type="SMART" id="SM00065">
    <property type="entry name" value="GAF"/>
    <property type="match status" value="1"/>
</dbReference>
<evidence type="ECO:0000256" key="3">
    <source>
        <dbReference type="ARBA" id="ARBA00012528"/>
    </source>
</evidence>
<dbReference type="NCBIfam" id="TIGR00254">
    <property type="entry name" value="GGDEF"/>
    <property type="match status" value="1"/>
</dbReference>
<dbReference type="Gene3D" id="3.30.450.40">
    <property type="match status" value="1"/>
</dbReference>
<dbReference type="GO" id="GO:0052621">
    <property type="term" value="F:diguanylate cyclase activity"/>
    <property type="evidence" value="ECO:0007669"/>
    <property type="project" value="UniProtKB-EC"/>
</dbReference>
<feature type="domain" description="GGDEF" evidence="5">
    <location>
        <begin position="194"/>
        <end position="321"/>
    </location>
</feature>
<dbReference type="InterPro" id="IPR003018">
    <property type="entry name" value="GAF"/>
</dbReference>
<dbReference type="CDD" id="cd01949">
    <property type="entry name" value="GGDEF"/>
    <property type="match status" value="1"/>
</dbReference>
<comment type="catalytic activity">
    <reaction evidence="4">
        <text>2 GTP = 3',3'-c-di-GMP + 2 diphosphate</text>
        <dbReference type="Rhea" id="RHEA:24898"/>
        <dbReference type="ChEBI" id="CHEBI:33019"/>
        <dbReference type="ChEBI" id="CHEBI:37565"/>
        <dbReference type="ChEBI" id="CHEBI:58805"/>
        <dbReference type="EC" id="2.7.7.65"/>
    </reaction>
</comment>
<gene>
    <name evidence="6" type="ORF">B9Q30_05415</name>
</gene>
<dbReference type="STRING" id="299766.BFV68_10760"/>
<evidence type="ECO:0000313" key="6">
    <source>
        <dbReference type="EMBL" id="PJD87716.1"/>
    </source>
</evidence>
<evidence type="ECO:0000313" key="7">
    <source>
        <dbReference type="Proteomes" id="UP000229974"/>
    </source>
</evidence>
<proteinExistence type="predicted"/>
<dbReference type="PANTHER" id="PTHR43102">
    <property type="entry name" value="SLR1143 PROTEIN"/>
    <property type="match status" value="1"/>
</dbReference>
<dbReference type="SUPFAM" id="SSF55073">
    <property type="entry name" value="Nucleotide cyclase"/>
    <property type="match status" value="1"/>
</dbReference>